<comment type="caution">
    <text evidence="9">The sequence shown here is derived from an EMBL/GenBank/DDBJ whole genome shotgun (WGS) entry which is preliminary data.</text>
</comment>
<name>A0ABX1CTA4_9FLAO</name>
<keyword evidence="5 7" id="KW-1133">Transmembrane helix</keyword>
<evidence type="ECO:0000256" key="5">
    <source>
        <dbReference type="ARBA" id="ARBA00022989"/>
    </source>
</evidence>
<evidence type="ECO:0000256" key="1">
    <source>
        <dbReference type="ARBA" id="ARBA00004651"/>
    </source>
</evidence>
<dbReference type="EMBL" id="JAAVJR010000001">
    <property type="protein sequence ID" value="NJW51505.1"/>
    <property type="molecule type" value="Genomic_DNA"/>
</dbReference>
<feature type="transmembrane region" description="Helical" evidence="7">
    <location>
        <begin position="176"/>
        <end position="197"/>
    </location>
</feature>
<feature type="transmembrane region" description="Helical" evidence="7">
    <location>
        <begin position="33"/>
        <end position="50"/>
    </location>
</feature>
<comment type="subcellular location">
    <subcellularLocation>
        <location evidence="1">Cell membrane</location>
        <topology evidence="1">Multi-pass membrane protein</topology>
    </subcellularLocation>
</comment>
<sequence>MIELSLFNVLDLLGTTAFAISGALAAMNRRLDLFGIFIIAFVTAIGGGTVRDTLIGNTPVTWMENIIYIYLIGVVTIFSIIFRRKLNYLKKSLFLFDTIGLGIFTITGVEIGIQNDLNPIISITLGAMTGTFGGVIRDILCNEIPVIFRKEIYATACLIGGLAFIILHEVGVPQDLIYLVTSLTVIIIRLIVVKYHISLPSFYLSSEKTPL</sequence>
<gene>
    <name evidence="9" type="ORF">HC175_01075</name>
</gene>
<organism evidence="9 10">
    <name type="scientific">Salinimicrobium oceani</name>
    <dbReference type="NCBI Taxonomy" id="2722702"/>
    <lineage>
        <taxon>Bacteria</taxon>
        <taxon>Pseudomonadati</taxon>
        <taxon>Bacteroidota</taxon>
        <taxon>Flavobacteriia</taxon>
        <taxon>Flavobacteriales</taxon>
        <taxon>Flavobacteriaceae</taxon>
        <taxon>Salinimicrobium</taxon>
    </lineage>
</organism>
<keyword evidence="6 7" id="KW-0472">Membrane</keyword>
<keyword evidence="3" id="KW-1003">Cell membrane</keyword>
<feature type="transmembrane region" description="Helical" evidence="7">
    <location>
        <begin position="152"/>
        <end position="170"/>
    </location>
</feature>
<feature type="transmembrane region" description="Helical" evidence="7">
    <location>
        <begin position="62"/>
        <end position="82"/>
    </location>
</feature>
<accession>A0ABX1CTA4</accession>
<evidence type="ECO:0000313" key="10">
    <source>
        <dbReference type="Proteomes" id="UP000703674"/>
    </source>
</evidence>
<evidence type="ECO:0000256" key="6">
    <source>
        <dbReference type="ARBA" id="ARBA00023136"/>
    </source>
</evidence>
<dbReference type="PANTHER" id="PTHR30506">
    <property type="entry name" value="INNER MEMBRANE PROTEIN"/>
    <property type="match status" value="1"/>
</dbReference>
<evidence type="ECO:0000259" key="8">
    <source>
        <dbReference type="Pfam" id="PF03458"/>
    </source>
</evidence>
<evidence type="ECO:0000256" key="4">
    <source>
        <dbReference type="ARBA" id="ARBA00022692"/>
    </source>
</evidence>
<evidence type="ECO:0000256" key="3">
    <source>
        <dbReference type="ARBA" id="ARBA00022475"/>
    </source>
</evidence>
<keyword evidence="4 7" id="KW-0812">Transmembrane</keyword>
<feature type="transmembrane region" description="Helical" evidence="7">
    <location>
        <begin position="94"/>
        <end position="113"/>
    </location>
</feature>
<feature type="domain" description="Glycine transporter" evidence="8">
    <location>
        <begin position="9"/>
        <end position="83"/>
    </location>
</feature>
<dbReference type="PANTHER" id="PTHR30506:SF3">
    <property type="entry name" value="UPF0126 INNER MEMBRANE PROTEIN YADS-RELATED"/>
    <property type="match status" value="1"/>
</dbReference>
<reference evidence="9 10" key="1">
    <citation type="submission" date="2020-03" db="EMBL/GenBank/DDBJ databases">
        <title>Salinimicrobium sp. nov, isolated from SCS.</title>
        <authorList>
            <person name="Cao W.R."/>
        </authorList>
    </citation>
    <scope>NUCLEOTIDE SEQUENCE [LARGE SCALE GENOMIC DNA]</scope>
    <source>
        <strain evidence="10">J15B91</strain>
    </source>
</reference>
<evidence type="ECO:0000313" key="9">
    <source>
        <dbReference type="EMBL" id="NJW51505.1"/>
    </source>
</evidence>
<evidence type="ECO:0000256" key="7">
    <source>
        <dbReference type="SAM" id="Phobius"/>
    </source>
</evidence>
<proteinExistence type="inferred from homology"/>
<dbReference type="Proteomes" id="UP000703674">
    <property type="component" value="Unassembled WGS sequence"/>
</dbReference>
<dbReference type="RefSeq" id="WP_168136671.1">
    <property type="nucleotide sequence ID" value="NZ_JAAVJR010000001.1"/>
</dbReference>
<feature type="transmembrane region" description="Helical" evidence="7">
    <location>
        <begin position="119"/>
        <end position="140"/>
    </location>
</feature>
<dbReference type="InterPro" id="IPR005115">
    <property type="entry name" value="Gly_transporter"/>
</dbReference>
<feature type="domain" description="Glycine transporter" evidence="8">
    <location>
        <begin position="95"/>
        <end position="168"/>
    </location>
</feature>
<protein>
    <submittedName>
        <fullName evidence="9">Trimeric intracellular cation channel family protein</fullName>
    </submittedName>
</protein>
<feature type="transmembrane region" description="Helical" evidence="7">
    <location>
        <begin position="6"/>
        <end position="26"/>
    </location>
</feature>
<dbReference type="Pfam" id="PF03458">
    <property type="entry name" value="Gly_transporter"/>
    <property type="match status" value="2"/>
</dbReference>
<evidence type="ECO:0000256" key="2">
    <source>
        <dbReference type="ARBA" id="ARBA00008193"/>
    </source>
</evidence>
<comment type="similarity">
    <text evidence="2">Belongs to the UPF0126 family.</text>
</comment>
<keyword evidence="10" id="KW-1185">Reference proteome</keyword>